<evidence type="ECO:0000313" key="1">
    <source>
        <dbReference type="EMBL" id="SHE31135.1"/>
    </source>
</evidence>
<accession>A0A1M4SG15</accession>
<protein>
    <submittedName>
        <fullName evidence="1">Uncharacterized protein</fullName>
    </submittedName>
</protein>
<dbReference type="AlphaFoldDB" id="A0A1M4SG15"/>
<name>A0A1M4SG15_9BACT</name>
<sequence>MKIFILSLVLYSTVTAKLNAQTNSPGIRIYSESKQIFEEDEMLKKVVDDVYFEKIDQLKSKIIERIKTDIKSLTNQTSRAEKITLSIQTNMSVYEKDGKPYLSYTIPGNKIDFSVTTPDHPLIPGLGMSRSLDPEISLTFDVSAQLPLIQNGTVESLKFTNPVWNITFTHWKGERLNPISITKSDIEYWVKGLLETSFFPIYVSLNDASRRLTDYISSAVINNGNLAKELALDETRQLQAKADQVSQKIIFIHNYSKEGMVKRVSTNKAGTAGNESKINSGIKPVYTTSATEALKSSKINVGNKKQIKPVH</sequence>
<dbReference type="STRING" id="1121884.SAMN02745131_00104"/>
<evidence type="ECO:0000313" key="2">
    <source>
        <dbReference type="Proteomes" id="UP000184048"/>
    </source>
</evidence>
<keyword evidence="2" id="KW-1185">Reference proteome</keyword>
<dbReference type="Proteomes" id="UP000184048">
    <property type="component" value="Unassembled WGS sequence"/>
</dbReference>
<proteinExistence type="predicted"/>
<organism evidence="1 2">
    <name type="scientific">Flavisolibacter ginsengisoli DSM 18119</name>
    <dbReference type="NCBI Taxonomy" id="1121884"/>
    <lineage>
        <taxon>Bacteria</taxon>
        <taxon>Pseudomonadati</taxon>
        <taxon>Bacteroidota</taxon>
        <taxon>Chitinophagia</taxon>
        <taxon>Chitinophagales</taxon>
        <taxon>Chitinophagaceae</taxon>
        <taxon>Flavisolibacter</taxon>
    </lineage>
</organism>
<gene>
    <name evidence="1" type="ORF">SAMN02745131_00104</name>
</gene>
<dbReference type="EMBL" id="FQUU01000001">
    <property type="protein sequence ID" value="SHE31135.1"/>
    <property type="molecule type" value="Genomic_DNA"/>
</dbReference>
<reference evidence="1 2" key="1">
    <citation type="submission" date="2016-11" db="EMBL/GenBank/DDBJ databases">
        <authorList>
            <person name="Jaros S."/>
            <person name="Januszkiewicz K."/>
            <person name="Wedrychowicz H."/>
        </authorList>
    </citation>
    <scope>NUCLEOTIDE SEQUENCE [LARGE SCALE GENOMIC DNA]</scope>
    <source>
        <strain evidence="1 2">DSM 18119</strain>
    </source>
</reference>
<dbReference type="RefSeq" id="WP_072833286.1">
    <property type="nucleotide sequence ID" value="NZ_FQUU01000001.1"/>
</dbReference>